<dbReference type="InterPro" id="IPR001245">
    <property type="entry name" value="Ser-Thr/Tyr_kinase_cat_dom"/>
</dbReference>
<evidence type="ECO:0000256" key="1">
    <source>
        <dbReference type="ARBA" id="ARBA00004479"/>
    </source>
</evidence>
<dbReference type="PROSITE" id="PS00108">
    <property type="entry name" value="PROTEIN_KINASE_ST"/>
    <property type="match status" value="1"/>
</dbReference>
<keyword evidence="11" id="KW-0472">Membrane</keyword>
<evidence type="ECO:0000313" key="19">
    <source>
        <dbReference type="Proteomes" id="UP000327157"/>
    </source>
</evidence>
<dbReference type="InterPro" id="IPR032872">
    <property type="entry name" value="WAK_assoc_C"/>
</dbReference>
<feature type="domain" description="Protein kinase" evidence="17">
    <location>
        <begin position="329"/>
        <end position="608"/>
    </location>
</feature>
<dbReference type="GO" id="GO:0005524">
    <property type="term" value="F:ATP binding"/>
    <property type="evidence" value="ECO:0007669"/>
    <property type="project" value="UniProtKB-UniRule"/>
</dbReference>
<dbReference type="SUPFAM" id="SSF56112">
    <property type="entry name" value="Protein kinase-like (PK-like)"/>
    <property type="match status" value="1"/>
</dbReference>
<evidence type="ECO:0000256" key="3">
    <source>
        <dbReference type="ARBA" id="ARBA00022527"/>
    </source>
</evidence>
<evidence type="ECO:0000256" key="8">
    <source>
        <dbReference type="ARBA" id="ARBA00022777"/>
    </source>
</evidence>
<keyword evidence="10" id="KW-1133">Transmembrane helix</keyword>
<sequence length="640" mass="72289">MPTHLFLTLPIFFFIFNFFIVVPSVIGDDNFRYSECRSYYDCGLLKNISYPFWATGSRPQHCGREDYELTCREDQYPVMKIEDQDFLVLNLSRQFYTMTITRSDLWDTPCTDNIVNTTLDYDRFSYVPAVRNLTLLYGCQPGNMSVPNSFTCKVKGTDREDISYYVDDPFSRIRMGNWTSCYLNFRVPIMWEGVDVMPDTPDKLKQVLKQGFQVGYEAEWELCRRCVLSNGTCGSKSNSNSFVCYCGDGPRDRICSRSGGSTSKWKRMVGVAASAAGSVLMICVIVRCIEARKQIFKRSNNQDLEAFIRTNGPLAVKRYKFSEIRKMTKSFEDKLGQGGYGDVYKGNLLDGSPVAVKVLKASKGSGEDFINEVSSISRTSHVNVVTLLGYCFEGQKKALIYEFMPNGSLEKYTYNENALHTSNPQLEVEQLLDIVTGIARGLEYLHRGCNTRILHFDIKPHNILLDENFCPKISDFGLSKLCLNKESIMSMLDARGTIGYIAPEVFCRNFGGVSVKADVYSYGMMVLEMVGGRKNINARASHTSDVCFPDWVYKQLEMGSSLGLPNGVTEEENELARKMILVGLWCIQTKPSDRPSMSRVIEMLQGSIEALQIPPKPVLTFPVRTPPESSTLSHICSFLD</sequence>
<accession>A0A5N5HCE3</accession>
<protein>
    <recommendedName>
        <fullName evidence="2">non-specific serine/threonine protein kinase</fullName>
        <ecNumber evidence="2">2.7.11.1</ecNumber>
    </recommendedName>
</protein>
<reference evidence="18 19" key="1">
    <citation type="submission" date="2019-09" db="EMBL/GenBank/DDBJ databases">
        <authorList>
            <person name="Ou C."/>
        </authorList>
    </citation>
    <scope>NUCLEOTIDE SEQUENCE [LARGE SCALE GENOMIC DNA]</scope>
    <source>
        <strain evidence="18">S2</strain>
        <tissue evidence="18">Leaf</tissue>
    </source>
</reference>
<reference evidence="18 19" key="2">
    <citation type="submission" date="2019-11" db="EMBL/GenBank/DDBJ databases">
        <title>A de novo genome assembly of a pear dwarfing rootstock.</title>
        <authorList>
            <person name="Wang F."/>
            <person name="Wang J."/>
            <person name="Li S."/>
            <person name="Zhang Y."/>
            <person name="Fang M."/>
            <person name="Ma L."/>
            <person name="Zhao Y."/>
            <person name="Jiang S."/>
        </authorList>
    </citation>
    <scope>NUCLEOTIDE SEQUENCE [LARGE SCALE GENOMIC DNA]</scope>
    <source>
        <strain evidence="18">S2</strain>
        <tissue evidence="18">Leaf</tissue>
    </source>
</reference>
<dbReference type="InterPro" id="IPR045874">
    <property type="entry name" value="LRK10/LRL21-25-like"/>
</dbReference>
<evidence type="ECO:0000256" key="2">
    <source>
        <dbReference type="ARBA" id="ARBA00012513"/>
    </source>
</evidence>
<dbReference type="Pfam" id="PF13947">
    <property type="entry name" value="GUB_WAK_bind"/>
    <property type="match status" value="1"/>
</dbReference>
<name>A0A5N5HCE3_9ROSA</name>
<keyword evidence="3" id="KW-0723">Serine/threonine-protein kinase</keyword>
<keyword evidence="7 15" id="KW-0547">Nucleotide-binding</keyword>
<comment type="catalytic activity">
    <reaction evidence="14">
        <text>L-seryl-[protein] + ATP = O-phospho-L-seryl-[protein] + ADP + H(+)</text>
        <dbReference type="Rhea" id="RHEA:17989"/>
        <dbReference type="Rhea" id="RHEA-COMP:9863"/>
        <dbReference type="Rhea" id="RHEA-COMP:11604"/>
        <dbReference type="ChEBI" id="CHEBI:15378"/>
        <dbReference type="ChEBI" id="CHEBI:29999"/>
        <dbReference type="ChEBI" id="CHEBI:30616"/>
        <dbReference type="ChEBI" id="CHEBI:83421"/>
        <dbReference type="ChEBI" id="CHEBI:456216"/>
        <dbReference type="EC" id="2.7.11.1"/>
    </reaction>
</comment>
<dbReference type="Pfam" id="PF14380">
    <property type="entry name" value="WAK_assoc"/>
    <property type="match status" value="1"/>
</dbReference>
<dbReference type="Proteomes" id="UP000327157">
    <property type="component" value="Unassembled WGS sequence"/>
</dbReference>
<dbReference type="InterPro" id="IPR008271">
    <property type="entry name" value="Ser/Thr_kinase_AS"/>
</dbReference>
<evidence type="ECO:0000256" key="9">
    <source>
        <dbReference type="ARBA" id="ARBA00022840"/>
    </source>
</evidence>
<comment type="caution">
    <text evidence="18">The sequence shown here is derived from an EMBL/GenBank/DDBJ whole genome shotgun (WGS) entry which is preliminary data.</text>
</comment>
<keyword evidence="6 16" id="KW-0732">Signal</keyword>
<keyword evidence="9 15" id="KW-0067">ATP-binding</keyword>
<evidence type="ECO:0000256" key="16">
    <source>
        <dbReference type="SAM" id="SignalP"/>
    </source>
</evidence>
<evidence type="ECO:0000256" key="7">
    <source>
        <dbReference type="ARBA" id="ARBA00022741"/>
    </source>
</evidence>
<dbReference type="GO" id="GO:0004674">
    <property type="term" value="F:protein serine/threonine kinase activity"/>
    <property type="evidence" value="ECO:0007669"/>
    <property type="project" value="UniProtKB-KW"/>
</dbReference>
<comment type="catalytic activity">
    <reaction evidence="13">
        <text>L-threonyl-[protein] + ATP = O-phospho-L-threonyl-[protein] + ADP + H(+)</text>
        <dbReference type="Rhea" id="RHEA:46608"/>
        <dbReference type="Rhea" id="RHEA-COMP:11060"/>
        <dbReference type="Rhea" id="RHEA-COMP:11605"/>
        <dbReference type="ChEBI" id="CHEBI:15378"/>
        <dbReference type="ChEBI" id="CHEBI:30013"/>
        <dbReference type="ChEBI" id="CHEBI:30616"/>
        <dbReference type="ChEBI" id="CHEBI:61977"/>
        <dbReference type="ChEBI" id="CHEBI:456216"/>
        <dbReference type="EC" id="2.7.11.1"/>
    </reaction>
</comment>
<evidence type="ECO:0000256" key="10">
    <source>
        <dbReference type="ARBA" id="ARBA00022989"/>
    </source>
</evidence>
<dbReference type="Gene3D" id="1.10.510.10">
    <property type="entry name" value="Transferase(Phosphotransferase) domain 1"/>
    <property type="match status" value="1"/>
</dbReference>
<dbReference type="FunFam" id="1.10.510.10:FF:000590">
    <property type="entry name" value="PR5-like receptor kinase"/>
    <property type="match status" value="1"/>
</dbReference>
<dbReference type="InterPro" id="IPR017441">
    <property type="entry name" value="Protein_kinase_ATP_BS"/>
</dbReference>
<feature type="binding site" evidence="15">
    <location>
        <position position="357"/>
    </location>
    <ligand>
        <name>ATP</name>
        <dbReference type="ChEBI" id="CHEBI:30616"/>
    </ligand>
</feature>
<dbReference type="AlphaFoldDB" id="A0A5N5HCE3"/>
<evidence type="ECO:0000256" key="4">
    <source>
        <dbReference type="ARBA" id="ARBA00022679"/>
    </source>
</evidence>
<keyword evidence="19" id="KW-1185">Reference proteome</keyword>
<proteinExistence type="predicted"/>
<evidence type="ECO:0000256" key="15">
    <source>
        <dbReference type="PROSITE-ProRule" id="PRU10141"/>
    </source>
</evidence>
<dbReference type="PROSITE" id="PS50011">
    <property type="entry name" value="PROTEIN_KINASE_DOM"/>
    <property type="match status" value="1"/>
</dbReference>
<dbReference type="SMART" id="SM00220">
    <property type="entry name" value="S_TKc"/>
    <property type="match status" value="1"/>
</dbReference>
<evidence type="ECO:0000256" key="11">
    <source>
        <dbReference type="ARBA" id="ARBA00023136"/>
    </source>
</evidence>
<dbReference type="FunFam" id="3.30.200.20:FF:000178">
    <property type="entry name" value="serine/threonine-protein kinase PBS1-like"/>
    <property type="match status" value="1"/>
</dbReference>
<dbReference type="InterPro" id="IPR011009">
    <property type="entry name" value="Kinase-like_dom_sf"/>
</dbReference>
<dbReference type="GO" id="GO:0016020">
    <property type="term" value="C:membrane"/>
    <property type="evidence" value="ECO:0007669"/>
    <property type="project" value="UniProtKB-SubCell"/>
</dbReference>
<dbReference type="EC" id="2.7.11.1" evidence="2"/>
<comment type="subcellular location">
    <subcellularLocation>
        <location evidence="1">Membrane</location>
        <topology evidence="1">Single-pass type I membrane protein</topology>
    </subcellularLocation>
</comment>
<dbReference type="OrthoDB" id="4062651at2759"/>
<feature type="signal peptide" evidence="16">
    <location>
        <begin position="1"/>
        <end position="27"/>
    </location>
</feature>
<feature type="chain" id="PRO_5024345282" description="non-specific serine/threonine protein kinase" evidence="16">
    <location>
        <begin position="28"/>
        <end position="640"/>
    </location>
</feature>
<keyword evidence="18" id="KW-0675">Receptor</keyword>
<keyword evidence="8 18" id="KW-0418">Kinase</keyword>
<evidence type="ECO:0000256" key="14">
    <source>
        <dbReference type="ARBA" id="ARBA00048679"/>
    </source>
</evidence>
<evidence type="ECO:0000259" key="17">
    <source>
        <dbReference type="PROSITE" id="PS50011"/>
    </source>
</evidence>
<evidence type="ECO:0000256" key="6">
    <source>
        <dbReference type="ARBA" id="ARBA00022729"/>
    </source>
</evidence>
<organism evidence="18 19">
    <name type="scientific">Pyrus ussuriensis x Pyrus communis</name>
    <dbReference type="NCBI Taxonomy" id="2448454"/>
    <lineage>
        <taxon>Eukaryota</taxon>
        <taxon>Viridiplantae</taxon>
        <taxon>Streptophyta</taxon>
        <taxon>Embryophyta</taxon>
        <taxon>Tracheophyta</taxon>
        <taxon>Spermatophyta</taxon>
        <taxon>Magnoliopsida</taxon>
        <taxon>eudicotyledons</taxon>
        <taxon>Gunneridae</taxon>
        <taxon>Pentapetalae</taxon>
        <taxon>rosids</taxon>
        <taxon>fabids</taxon>
        <taxon>Rosales</taxon>
        <taxon>Rosaceae</taxon>
        <taxon>Amygdaloideae</taxon>
        <taxon>Maleae</taxon>
        <taxon>Pyrus</taxon>
    </lineage>
</organism>
<evidence type="ECO:0000313" key="18">
    <source>
        <dbReference type="EMBL" id="KAB2623812.1"/>
    </source>
</evidence>
<evidence type="ECO:0000256" key="13">
    <source>
        <dbReference type="ARBA" id="ARBA00047899"/>
    </source>
</evidence>
<dbReference type="Pfam" id="PF07714">
    <property type="entry name" value="PK_Tyr_Ser-Thr"/>
    <property type="match status" value="1"/>
</dbReference>
<dbReference type="GO" id="GO:0030247">
    <property type="term" value="F:polysaccharide binding"/>
    <property type="evidence" value="ECO:0007669"/>
    <property type="project" value="InterPro"/>
</dbReference>
<keyword evidence="5" id="KW-0812">Transmembrane</keyword>
<dbReference type="InterPro" id="IPR000719">
    <property type="entry name" value="Prot_kinase_dom"/>
</dbReference>
<gene>
    <name evidence="18" type="ORF">D8674_041478</name>
</gene>
<dbReference type="Gene3D" id="3.30.200.20">
    <property type="entry name" value="Phosphorylase Kinase, domain 1"/>
    <property type="match status" value="1"/>
</dbReference>
<evidence type="ECO:0000256" key="5">
    <source>
        <dbReference type="ARBA" id="ARBA00022692"/>
    </source>
</evidence>
<dbReference type="PANTHER" id="PTHR27009">
    <property type="entry name" value="RUST RESISTANCE KINASE LR10-RELATED"/>
    <property type="match status" value="1"/>
</dbReference>
<keyword evidence="4" id="KW-0808">Transferase</keyword>
<evidence type="ECO:0000256" key="12">
    <source>
        <dbReference type="ARBA" id="ARBA00023180"/>
    </source>
</evidence>
<keyword evidence="12" id="KW-0325">Glycoprotein</keyword>
<dbReference type="InterPro" id="IPR025287">
    <property type="entry name" value="WAK_GUB"/>
</dbReference>
<dbReference type="EMBL" id="SMOL01000173">
    <property type="protein sequence ID" value="KAB2623812.1"/>
    <property type="molecule type" value="Genomic_DNA"/>
</dbReference>
<dbReference type="PROSITE" id="PS00107">
    <property type="entry name" value="PROTEIN_KINASE_ATP"/>
    <property type="match status" value="1"/>
</dbReference>